<gene>
    <name evidence="3" type="primary">spoIVB</name>
    <name evidence="3" type="ORF">QBE51_02405</name>
</gene>
<accession>A0ABZ2Y744</accession>
<dbReference type="EC" id="3.4.21.116" evidence="3"/>
<dbReference type="GO" id="GO:0016787">
    <property type="term" value="F:hydrolase activity"/>
    <property type="evidence" value="ECO:0007669"/>
    <property type="project" value="UniProtKB-KW"/>
</dbReference>
<dbReference type="InterPro" id="IPR041489">
    <property type="entry name" value="PDZ_6"/>
</dbReference>
<keyword evidence="1" id="KW-1133">Transmembrane helix</keyword>
<dbReference type="InterPro" id="IPR036034">
    <property type="entry name" value="PDZ_sf"/>
</dbReference>
<proteinExistence type="predicted"/>
<feature type="domain" description="Peptidase S55" evidence="2">
    <location>
        <begin position="202"/>
        <end position="434"/>
    </location>
</feature>
<dbReference type="SUPFAM" id="SSF50494">
    <property type="entry name" value="Trypsin-like serine proteases"/>
    <property type="match status" value="1"/>
</dbReference>
<organism evidence="3 4">
    <name type="scientific">Defluviitalea saccharophila</name>
    <dbReference type="NCBI Taxonomy" id="879970"/>
    <lineage>
        <taxon>Bacteria</taxon>
        <taxon>Bacillati</taxon>
        <taxon>Bacillota</taxon>
        <taxon>Clostridia</taxon>
        <taxon>Lachnospirales</taxon>
        <taxon>Defluviitaleaceae</taxon>
        <taxon>Defluviitalea</taxon>
    </lineage>
</organism>
<dbReference type="EMBL" id="CP121687">
    <property type="protein sequence ID" value="WZL70404.1"/>
    <property type="molecule type" value="Genomic_DNA"/>
</dbReference>
<dbReference type="Proteomes" id="UP001486565">
    <property type="component" value="Chromosome"/>
</dbReference>
<reference evidence="3 4" key="1">
    <citation type="submission" date="2023-03" db="EMBL/GenBank/DDBJ databases">
        <title>Novel Species.</title>
        <authorList>
            <person name="Ma S."/>
        </authorList>
    </citation>
    <scope>NUCLEOTIDE SEQUENCE [LARGE SCALE GENOMIC DNA]</scope>
    <source>
        <strain evidence="3 4">LIND6LT2</strain>
    </source>
</reference>
<keyword evidence="1" id="KW-0472">Membrane</keyword>
<keyword evidence="4" id="KW-1185">Reference proteome</keyword>
<dbReference type="NCBIfam" id="TIGR02860">
    <property type="entry name" value="spore_IV_B"/>
    <property type="match status" value="1"/>
</dbReference>
<dbReference type="RefSeq" id="WP_341877368.1">
    <property type="nucleotide sequence ID" value="NZ_CP121687.1"/>
</dbReference>
<feature type="transmembrane region" description="Helical" evidence="1">
    <location>
        <begin position="12"/>
        <end position="35"/>
    </location>
</feature>
<keyword evidence="3" id="KW-0378">Hydrolase</keyword>
<name>A0ABZ2Y744_9FIRM</name>
<sequence length="434" mass="48044">MNDRKKTHRKSLRIALLFIFFITFISPFAASFLYIPEEIKLVAGREHEFQFNVPLHANIVSEKQGVLKVNNKPIDEKDIDISLQKPFSIQSDEKGTLDVKLKLLGVLPLKTVKVDVISPMEVVPCGITVGVNVATDGIMVLGTGNVNGVDGKVYEPSKGILESGDLILEVNGKPLENKEQLIDYIENSNEKKLKMKVKREDEIIETSIQPVKSKEDKRFKIGAWVRDQTQGIGTVTYYNPHTKAFGALGHGITDIDTKKLMPIKDGKIMKAEITSIKKGQKGIPGELTGAIYDTEESRIGSVEINTTQGIFGKIETDKSDFLPTDTVPIGLQHEIHEGNAVIRSNISGNKIEEFDVYIQKIAKFNQDASKGMIVKITDPRLLEKTNGIVQGMSGSPILQDGKLIGAVTHVFVQDPTKGYGIFIESMLKKEELME</sequence>
<dbReference type="PROSITE" id="PS51494">
    <property type="entry name" value="SPOIVB"/>
    <property type="match status" value="1"/>
</dbReference>
<dbReference type="SUPFAM" id="SSF50156">
    <property type="entry name" value="PDZ domain-like"/>
    <property type="match status" value="1"/>
</dbReference>
<evidence type="ECO:0000259" key="2">
    <source>
        <dbReference type="PROSITE" id="PS51494"/>
    </source>
</evidence>
<dbReference type="InterPro" id="IPR009003">
    <property type="entry name" value="Peptidase_S1_PA"/>
</dbReference>
<dbReference type="Gene3D" id="2.30.42.10">
    <property type="match status" value="1"/>
</dbReference>
<dbReference type="InterPro" id="IPR014219">
    <property type="entry name" value="SpoIVB"/>
</dbReference>
<dbReference type="Pfam" id="PF17820">
    <property type="entry name" value="PDZ_6"/>
    <property type="match status" value="1"/>
</dbReference>
<evidence type="ECO:0000256" key="1">
    <source>
        <dbReference type="SAM" id="Phobius"/>
    </source>
</evidence>
<evidence type="ECO:0000313" key="3">
    <source>
        <dbReference type="EMBL" id="WZL70404.1"/>
    </source>
</evidence>
<keyword evidence="1" id="KW-0812">Transmembrane</keyword>
<dbReference type="InterPro" id="IPR008763">
    <property type="entry name" value="Peptidase_S55"/>
</dbReference>
<dbReference type="Pfam" id="PF05580">
    <property type="entry name" value="Peptidase_S55"/>
    <property type="match status" value="1"/>
</dbReference>
<evidence type="ECO:0000313" key="4">
    <source>
        <dbReference type="Proteomes" id="UP001486565"/>
    </source>
</evidence>
<protein>
    <submittedName>
        <fullName evidence="3">SpoIVB peptidase</fullName>
        <ecNumber evidence="3">3.4.21.116</ecNumber>
    </submittedName>
</protein>